<evidence type="ECO:0000313" key="3">
    <source>
        <dbReference type="Proteomes" id="UP000682416"/>
    </source>
</evidence>
<gene>
    <name evidence="2" type="ORF">KGD82_07430</name>
</gene>
<dbReference type="InterPro" id="IPR032710">
    <property type="entry name" value="NTF2-like_dom_sf"/>
</dbReference>
<dbReference type="Gene3D" id="3.10.450.50">
    <property type="match status" value="1"/>
</dbReference>
<keyword evidence="3" id="KW-1185">Reference proteome</keyword>
<dbReference type="CDD" id="cd00531">
    <property type="entry name" value="NTF2_like"/>
    <property type="match status" value="1"/>
</dbReference>
<evidence type="ECO:0000313" key="2">
    <source>
        <dbReference type="EMBL" id="QVJ02379.1"/>
    </source>
</evidence>
<dbReference type="InterPro" id="IPR027843">
    <property type="entry name" value="DUF4440"/>
</dbReference>
<accession>A0A975LAA9</accession>
<name>A0A975LAA9_9ACTN</name>
<proteinExistence type="predicted"/>
<dbReference type="Pfam" id="PF14534">
    <property type="entry name" value="DUF4440"/>
    <property type="match status" value="1"/>
</dbReference>
<dbReference type="SUPFAM" id="SSF54427">
    <property type="entry name" value="NTF2-like"/>
    <property type="match status" value="1"/>
</dbReference>
<dbReference type="EMBL" id="CP074402">
    <property type="protein sequence ID" value="QVJ02379.1"/>
    <property type="molecule type" value="Genomic_DNA"/>
</dbReference>
<sequence length="138" mass="14342">MSAPTQGTAPHAKDKEAVAGVPGRIVSAWAGNDAKAFAEVFTEDGTMILPGVYQKGRQAIAAFMESAFAGPFKGTQVTGTPLDVRFLGPDSAVVVTQGGILAPGEGEVSPERAIRATWVVARDAGGWRLAAYQNSPRD</sequence>
<dbReference type="AlphaFoldDB" id="A0A975LAA9"/>
<organism evidence="2 3">
    <name type="scientific">Nocardiopsis eucommiae</name>
    <dbReference type="NCBI Taxonomy" id="2831970"/>
    <lineage>
        <taxon>Bacteria</taxon>
        <taxon>Bacillati</taxon>
        <taxon>Actinomycetota</taxon>
        <taxon>Actinomycetes</taxon>
        <taxon>Streptosporangiales</taxon>
        <taxon>Nocardiopsidaceae</taxon>
        <taxon>Nocardiopsis</taxon>
    </lineage>
</organism>
<reference evidence="2" key="1">
    <citation type="submission" date="2021-05" db="EMBL/GenBank/DDBJ databases">
        <authorList>
            <person name="Kaiqin L."/>
            <person name="Jian G."/>
        </authorList>
    </citation>
    <scope>NUCLEOTIDE SEQUENCE</scope>
    <source>
        <strain evidence="2">HDS5</strain>
    </source>
</reference>
<dbReference type="KEGG" id="nec:KGD82_07430"/>
<protein>
    <submittedName>
        <fullName evidence="2">SgcJ/EcaC family oxidoreductase</fullName>
    </submittedName>
</protein>
<dbReference type="Proteomes" id="UP000682416">
    <property type="component" value="Chromosome"/>
</dbReference>
<dbReference type="InterPro" id="IPR011944">
    <property type="entry name" value="Steroid_delta5-4_isomerase"/>
</dbReference>
<feature type="domain" description="DUF4440" evidence="1">
    <location>
        <begin position="26"/>
        <end position="129"/>
    </location>
</feature>
<dbReference type="NCBIfam" id="TIGR02246">
    <property type="entry name" value="SgcJ/EcaC family oxidoreductase"/>
    <property type="match status" value="1"/>
</dbReference>
<evidence type="ECO:0000259" key="1">
    <source>
        <dbReference type="Pfam" id="PF14534"/>
    </source>
</evidence>